<organism evidence="1 2">
    <name type="scientific">Deinococcus grandis</name>
    <dbReference type="NCBI Taxonomy" id="57498"/>
    <lineage>
        <taxon>Bacteria</taxon>
        <taxon>Thermotogati</taxon>
        <taxon>Deinococcota</taxon>
        <taxon>Deinococci</taxon>
        <taxon>Deinococcales</taxon>
        <taxon>Deinococcaceae</taxon>
        <taxon>Deinococcus</taxon>
    </lineage>
</organism>
<dbReference type="Pfam" id="PF13692">
    <property type="entry name" value="Glyco_trans_1_4"/>
    <property type="match status" value="1"/>
</dbReference>
<accession>A0A100HM55</accession>
<proteinExistence type="predicted"/>
<dbReference type="Proteomes" id="UP000056209">
    <property type="component" value="Unassembled WGS sequence"/>
</dbReference>
<sequence>MNIPLGEAVPDDGTRAAGSAARPLRLAVLTDAPRVAGSELWLLYVLPRLLPGGVQPTVFLRVGESLDRLAAQFGEAGIPVRRYADLTALPELTRDFDLRLLQAWDPGTYLRLLPGLAAPTLVVSHDQLDYHYAPPLRALYRETYRFTKAIPLRRAGHLLTVSRWGADFLRGPMGLRDTTFVTNGVDPGQFRPATPEDRAALRESLGFTRFTVLIPGRFTPEKNQWASVRAARHAPDLDFVFVGDMDSSVGTLVQGYAARLGLRNVRFLGRRWDMPELYRAADALLQPTLAENQSLVTLEAMASGLPVVTTDIPAQAELVQDGVTGLTVPAQPDVLARALRALAAYPERTAAFGRAARQFVLDHHTTDHTAALVLAQLRRISPTPSPAAHAAKEYPHA</sequence>
<dbReference type="AlphaFoldDB" id="A0A100HM55"/>
<dbReference type="Gene3D" id="3.40.50.2000">
    <property type="entry name" value="Glycogen Phosphorylase B"/>
    <property type="match status" value="2"/>
</dbReference>
<comment type="caution">
    <text evidence="1">The sequence shown here is derived from an EMBL/GenBank/DDBJ whole genome shotgun (WGS) entry which is preliminary data.</text>
</comment>
<evidence type="ECO:0000313" key="2">
    <source>
        <dbReference type="Proteomes" id="UP000056209"/>
    </source>
</evidence>
<dbReference type="RefSeq" id="WP_083523999.1">
    <property type="nucleotide sequence ID" value="NZ_BCMS01000001.1"/>
</dbReference>
<reference evidence="2" key="1">
    <citation type="submission" date="2015-11" db="EMBL/GenBank/DDBJ databases">
        <title>Draft Genome Sequence of the Radioresistant Bacterium Deinococcus grandis, Isolated from Freshwater Fish in Japan.</title>
        <authorList>
            <person name="Satoh K."/>
            <person name="Onodera T."/>
            <person name="Omoso K."/>
            <person name="Takeda-Yano K."/>
            <person name="Katayama T."/>
            <person name="Oono Y."/>
            <person name="Narumi I."/>
        </authorList>
    </citation>
    <scope>NUCLEOTIDE SEQUENCE [LARGE SCALE GENOMIC DNA]</scope>
    <source>
        <strain evidence="2">ATCC 43672</strain>
    </source>
</reference>
<dbReference type="PANTHER" id="PTHR12526:SF634">
    <property type="entry name" value="BLL3361 PROTEIN"/>
    <property type="match status" value="1"/>
</dbReference>
<dbReference type="EMBL" id="BCMS01000001">
    <property type="protein sequence ID" value="GAQ22025.1"/>
    <property type="molecule type" value="Genomic_DNA"/>
</dbReference>
<evidence type="ECO:0000313" key="1">
    <source>
        <dbReference type="EMBL" id="GAQ22025.1"/>
    </source>
</evidence>
<keyword evidence="2" id="KW-1185">Reference proteome</keyword>
<dbReference type="SUPFAM" id="SSF53756">
    <property type="entry name" value="UDP-Glycosyltransferase/glycogen phosphorylase"/>
    <property type="match status" value="1"/>
</dbReference>
<protein>
    <submittedName>
        <fullName evidence="1">Lipopolysaccharide biosynthesis protein</fullName>
    </submittedName>
</protein>
<gene>
    <name evidence="1" type="ORF">DEIGR_102052</name>
</gene>
<dbReference type="PANTHER" id="PTHR12526">
    <property type="entry name" value="GLYCOSYLTRANSFERASE"/>
    <property type="match status" value="1"/>
</dbReference>
<dbReference type="CDD" id="cd03801">
    <property type="entry name" value="GT4_PimA-like"/>
    <property type="match status" value="1"/>
</dbReference>
<dbReference type="OrthoDB" id="9804196at2"/>
<name>A0A100HM55_9DEIO</name>